<dbReference type="SUPFAM" id="SSF53756">
    <property type="entry name" value="UDP-Glycosyltransferase/glycogen phosphorylase"/>
    <property type="match status" value="1"/>
</dbReference>
<proteinExistence type="predicted"/>
<gene>
    <name evidence="2" type="ORF">S03H2_57594</name>
</gene>
<dbReference type="PANTHER" id="PTHR46401">
    <property type="entry name" value="GLYCOSYLTRANSFERASE WBBK-RELATED"/>
    <property type="match status" value="1"/>
</dbReference>
<evidence type="ECO:0008006" key="3">
    <source>
        <dbReference type="Google" id="ProtNLM"/>
    </source>
</evidence>
<dbReference type="PANTHER" id="PTHR46401:SF2">
    <property type="entry name" value="GLYCOSYLTRANSFERASE WBBK-RELATED"/>
    <property type="match status" value="1"/>
</dbReference>
<organism evidence="2">
    <name type="scientific">marine sediment metagenome</name>
    <dbReference type="NCBI Taxonomy" id="412755"/>
    <lineage>
        <taxon>unclassified sequences</taxon>
        <taxon>metagenomes</taxon>
        <taxon>ecological metagenomes</taxon>
    </lineage>
</organism>
<dbReference type="EMBL" id="BARU01036929">
    <property type="protein sequence ID" value="GAH82526.1"/>
    <property type="molecule type" value="Genomic_DNA"/>
</dbReference>
<dbReference type="GO" id="GO:0016757">
    <property type="term" value="F:glycosyltransferase activity"/>
    <property type="evidence" value="ECO:0007669"/>
    <property type="project" value="TreeGrafter"/>
</dbReference>
<protein>
    <recommendedName>
        <fullName evidence="3">Glycosyl transferase family 1 domain-containing protein</fullName>
    </recommendedName>
</protein>
<dbReference type="Gene3D" id="3.40.50.2000">
    <property type="entry name" value="Glycogen Phosphorylase B"/>
    <property type="match status" value="1"/>
</dbReference>
<sequence>VSFLRNEIRIRLKIFGKGEYGRKLKNRAKTLGIEKEVNFMGYVSQEKLLEEIEKADAGVVALLNEYQSPNKLFELVAMGKPVIASSLQTIRQHFNGDSLKYFRVGDAKSLARCILELYQNPAKRKSLVANASKIYEKYRWSKMKEGYLKAYEDLTKRK</sequence>
<accession>X1IJG5</accession>
<name>X1IJG5_9ZZZZ</name>
<dbReference type="AlphaFoldDB" id="X1IJG5"/>
<reference evidence="2" key="1">
    <citation type="journal article" date="2014" name="Front. Microbiol.">
        <title>High frequency of phylogenetically diverse reductive dehalogenase-homologous genes in deep subseafloor sedimentary metagenomes.</title>
        <authorList>
            <person name="Kawai M."/>
            <person name="Futagami T."/>
            <person name="Toyoda A."/>
            <person name="Takaki Y."/>
            <person name="Nishi S."/>
            <person name="Hori S."/>
            <person name="Arai W."/>
            <person name="Tsubouchi T."/>
            <person name="Morono Y."/>
            <person name="Uchiyama I."/>
            <person name="Ito T."/>
            <person name="Fujiyama A."/>
            <person name="Inagaki F."/>
            <person name="Takami H."/>
        </authorList>
    </citation>
    <scope>NUCLEOTIDE SEQUENCE</scope>
    <source>
        <strain evidence="2">Expedition CK06-06</strain>
    </source>
</reference>
<evidence type="ECO:0000313" key="2">
    <source>
        <dbReference type="EMBL" id="GAH82526.1"/>
    </source>
</evidence>
<dbReference type="Pfam" id="PF13692">
    <property type="entry name" value="Glyco_trans_1_4"/>
    <property type="match status" value="1"/>
</dbReference>
<comment type="caution">
    <text evidence="2">The sequence shown here is derived from an EMBL/GenBank/DDBJ whole genome shotgun (WGS) entry which is preliminary data.</text>
</comment>
<feature type="non-terminal residue" evidence="2">
    <location>
        <position position="1"/>
    </location>
</feature>
<keyword evidence="1" id="KW-0808">Transferase</keyword>
<evidence type="ECO:0000256" key="1">
    <source>
        <dbReference type="ARBA" id="ARBA00022679"/>
    </source>
</evidence>